<protein>
    <submittedName>
        <fullName evidence="10">Inner membrane ABC transporter permease protein YdcV</fullName>
    </submittedName>
</protein>
<evidence type="ECO:0000313" key="11">
    <source>
        <dbReference type="Proteomes" id="UP001248067"/>
    </source>
</evidence>
<feature type="transmembrane region" description="Helical" evidence="8">
    <location>
        <begin position="12"/>
        <end position="33"/>
    </location>
</feature>
<accession>A0ABU2E3P2</accession>
<proteinExistence type="inferred from homology"/>
<dbReference type="Gene3D" id="1.10.3720.10">
    <property type="entry name" value="MetI-like"/>
    <property type="match status" value="1"/>
</dbReference>
<evidence type="ECO:0000256" key="8">
    <source>
        <dbReference type="RuleBase" id="RU363032"/>
    </source>
</evidence>
<dbReference type="RefSeq" id="WP_175896568.1">
    <property type="nucleotide sequence ID" value="NZ_CADFDQ010000020.1"/>
</dbReference>
<evidence type="ECO:0000313" key="10">
    <source>
        <dbReference type="EMBL" id="MDR8754449.1"/>
    </source>
</evidence>
<keyword evidence="4" id="KW-1003">Cell membrane</keyword>
<reference evidence="10 11" key="1">
    <citation type="submission" date="2019-06" db="EMBL/GenBank/DDBJ databases">
        <title>Evolution of Burkholderia multivorans in the lungs of Cystic Fibrosis patients.</title>
        <authorList>
            <person name="Moreira L.M."/>
        </authorList>
    </citation>
    <scope>NUCLEOTIDE SEQUENCE [LARGE SCALE GENOMIC DNA]</scope>
    <source>
        <strain evidence="10 11">VC13239</strain>
    </source>
</reference>
<comment type="similarity">
    <text evidence="2">Belongs to the binding-protein-dependent transport system permease family. CysTW subfamily.</text>
</comment>
<dbReference type="PROSITE" id="PS50928">
    <property type="entry name" value="ABC_TM1"/>
    <property type="match status" value="1"/>
</dbReference>
<dbReference type="PANTHER" id="PTHR43848:SF2">
    <property type="entry name" value="PUTRESCINE TRANSPORT SYSTEM PERMEASE PROTEIN POTI"/>
    <property type="match status" value="1"/>
</dbReference>
<feature type="transmembrane region" description="Helical" evidence="8">
    <location>
        <begin position="108"/>
        <end position="126"/>
    </location>
</feature>
<dbReference type="InterPro" id="IPR035906">
    <property type="entry name" value="MetI-like_sf"/>
</dbReference>
<comment type="subcellular location">
    <subcellularLocation>
        <location evidence="1 8">Cell membrane</location>
        <topology evidence="1 8">Multi-pass membrane protein</topology>
    </subcellularLocation>
</comment>
<organism evidence="10 11">
    <name type="scientific">Burkholderia pseudomultivorans</name>
    <dbReference type="NCBI Taxonomy" id="1207504"/>
    <lineage>
        <taxon>Bacteria</taxon>
        <taxon>Pseudomonadati</taxon>
        <taxon>Pseudomonadota</taxon>
        <taxon>Betaproteobacteria</taxon>
        <taxon>Burkholderiales</taxon>
        <taxon>Burkholderiaceae</taxon>
        <taxon>Burkholderia</taxon>
        <taxon>Burkholderia cepacia complex</taxon>
    </lineage>
</organism>
<name>A0ABU2E3P2_9BURK</name>
<dbReference type="SUPFAM" id="SSF161098">
    <property type="entry name" value="MetI-like"/>
    <property type="match status" value="1"/>
</dbReference>
<feature type="transmembrane region" description="Helical" evidence="8">
    <location>
        <begin position="240"/>
        <end position="261"/>
    </location>
</feature>
<dbReference type="InterPro" id="IPR051789">
    <property type="entry name" value="Bact_Polyamine_Transport"/>
</dbReference>
<sequence>MTTTLKRCLPGAFLACVFLFLYVPIASVVFYSFNASKLVTVWTGFSLRWYGALAQDAELIDAALASLKIAVATACASVVIGTWIGYVLSRGGRFRGFTLFAAMTNAPLVLPEVIQGISLLLLFIGLQQAFGWSGERGMVSIWIGHVMLCLSYVAITVQSRLATLDKALEEAARDLGAPPWRVFFDVTLPLIAPALVSGWLLAFTISMDDIIMSAFLSGPGSTLLPLVVLSRVRLGLNPEINALGTLVIALVSVTVVANNCWMLRRARRRDRELAQPARERESAAAMPQAV</sequence>
<dbReference type="CDD" id="cd06261">
    <property type="entry name" value="TM_PBP2"/>
    <property type="match status" value="1"/>
</dbReference>
<keyword evidence="6 8" id="KW-1133">Transmembrane helix</keyword>
<evidence type="ECO:0000259" key="9">
    <source>
        <dbReference type="PROSITE" id="PS50928"/>
    </source>
</evidence>
<evidence type="ECO:0000256" key="6">
    <source>
        <dbReference type="ARBA" id="ARBA00022989"/>
    </source>
</evidence>
<feature type="transmembrane region" description="Helical" evidence="8">
    <location>
        <begin position="69"/>
        <end position="88"/>
    </location>
</feature>
<gene>
    <name evidence="10" type="primary">ydcV_2</name>
    <name evidence="10" type="ORF">FEQ00_02872</name>
</gene>
<comment type="caution">
    <text evidence="10">The sequence shown here is derived from an EMBL/GenBank/DDBJ whole genome shotgun (WGS) entry which is preliminary data.</text>
</comment>
<evidence type="ECO:0000256" key="4">
    <source>
        <dbReference type="ARBA" id="ARBA00022475"/>
    </source>
</evidence>
<evidence type="ECO:0000256" key="3">
    <source>
        <dbReference type="ARBA" id="ARBA00022448"/>
    </source>
</evidence>
<dbReference type="Proteomes" id="UP001248067">
    <property type="component" value="Unassembled WGS sequence"/>
</dbReference>
<dbReference type="PANTHER" id="PTHR43848">
    <property type="entry name" value="PUTRESCINE TRANSPORT SYSTEM PERMEASE PROTEIN POTI"/>
    <property type="match status" value="1"/>
</dbReference>
<keyword evidence="3 8" id="KW-0813">Transport</keyword>
<evidence type="ECO:0000256" key="7">
    <source>
        <dbReference type="ARBA" id="ARBA00023136"/>
    </source>
</evidence>
<evidence type="ECO:0000256" key="5">
    <source>
        <dbReference type="ARBA" id="ARBA00022692"/>
    </source>
</evidence>
<feature type="transmembrane region" description="Helical" evidence="8">
    <location>
        <begin position="182"/>
        <end position="203"/>
    </location>
</feature>
<evidence type="ECO:0000256" key="1">
    <source>
        <dbReference type="ARBA" id="ARBA00004651"/>
    </source>
</evidence>
<feature type="domain" description="ABC transmembrane type-1" evidence="9">
    <location>
        <begin position="63"/>
        <end position="258"/>
    </location>
</feature>
<dbReference type="Pfam" id="PF00528">
    <property type="entry name" value="BPD_transp_1"/>
    <property type="match status" value="1"/>
</dbReference>
<dbReference type="EMBL" id="VJSY01000019">
    <property type="protein sequence ID" value="MDR8754449.1"/>
    <property type="molecule type" value="Genomic_DNA"/>
</dbReference>
<feature type="transmembrane region" description="Helical" evidence="8">
    <location>
        <begin position="138"/>
        <end position="162"/>
    </location>
</feature>
<keyword evidence="5 8" id="KW-0812">Transmembrane</keyword>
<evidence type="ECO:0000256" key="2">
    <source>
        <dbReference type="ARBA" id="ARBA00007069"/>
    </source>
</evidence>
<dbReference type="InterPro" id="IPR000515">
    <property type="entry name" value="MetI-like"/>
</dbReference>
<keyword evidence="11" id="KW-1185">Reference proteome</keyword>
<keyword evidence="7 8" id="KW-0472">Membrane</keyword>